<evidence type="ECO:0000313" key="2">
    <source>
        <dbReference type="Proteomes" id="UP000824214"/>
    </source>
</evidence>
<proteinExistence type="predicted"/>
<organism evidence="1 2">
    <name type="scientific">Candidatus Acutalibacter ornithocaccae</name>
    <dbReference type="NCBI Taxonomy" id="2838416"/>
    <lineage>
        <taxon>Bacteria</taxon>
        <taxon>Bacillati</taxon>
        <taxon>Bacillota</taxon>
        <taxon>Clostridia</taxon>
        <taxon>Eubacteriales</taxon>
        <taxon>Acutalibacteraceae</taxon>
        <taxon>Acutalibacter</taxon>
    </lineage>
</organism>
<dbReference type="Proteomes" id="UP000824214">
    <property type="component" value="Unassembled WGS sequence"/>
</dbReference>
<dbReference type="EMBL" id="DWXZ01000233">
    <property type="protein sequence ID" value="HJB38577.1"/>
    <property type="molecule type" value="Genomic_DNA"/>
</dbReference>
<name>A0A9D2M091_9FIRM</name>
<sequence>SIGCGYEPELPEELRK</sequence>
<accession>A0A9D2M091</accession>
<dbReference type="AlphaFoldDB" id="A0A9D2M091"/>
<feature type="non-terminal residue" evidence="1">
    <location>
        <position position="1"/>
    </location>
</feature>
<dbReference type="NCBIfam" id="TIGR04223">
    <property type="entry name" value="quorum_AgrD"/>
    <property type="match status" value="1"/>
</dbReference>
<evidence type="ECO:0000313" key="1">
    <source>
        <dbReference type="EMBL" id="HJB38577.1"/>
    </source>
</evidence>
<comment type="caution">
    <text evidence="1">The sequence shown here is derived from an EMBL/GenBank/DDBJ whole genome shotgun (WGS) entry which is preliminary data.</text>
</comment>
<gene>
    <name evidence="1" type="ORF">H9942_11015</name>
</gene>
<reference evidence="1" key="1">
    <citation type="journal article" date="2021" name="PeerJ">
        <title>Extensive microbial diversity within the chicken gut microbiome revealed by metagenomics and culture.</title>
        <authorList>
            <person name="Gilroy R."/>
            <person name="Ravi A."/>
            <person name="Getino M."/>
            <person name="Pursley I."/>
            <person name="Horton D.L."/>
            <person name="Alikhan N.F."/>
            <person name="Baker D."/>
            <person name="Gharbi K."/>
            <person name="Hall N."/>
            <person name="Watson M."/>
            <person name="Adriaenssens E.M."/>
            <person name="Foster-Nyarko E."/>
            <person name="Jarju S."/>
            <person name="Secka A."/>
            <person name="Antonio M."/>
            <person name="Oren A."/>
            <person name="Chaudhuri R.R."/>
            <person name="La Ragione R."/>
            <person name="Hildebrand F."/>
            <person name="Pallen M.J."/>
        </authorList>
    </citation>
    <scope>NUCLEOTIDE SEQUENCE</scope>
    <source>
        <strain evidence="1">ChiBcolR8-3208</strain>
    </source>
</reference>
<reference evidence="1" key="2">
    <citation type="submission" date="2021-04" db="EMBL/GenBank/DDBJ databases">
        <authorList>
            <person name="Gilroy R."/>
        </authorList>
    </citation>
    <scope>NUCLEOTIDE SEQUENCE</scope>
    <source>
        <strain evidence="1">ChiBcolR8-3208</strain>
    </source>
</reference>
<protein>
    <submittedName>
        <fullName evidence="1">Cyclic lactone autoinducer peptide</fullName>
    </submittedName>
</protein>
<dbReference type="InterPro" id="IPR009229">
    <property type="entry name" value="AgrD"/>
</dbReference>